<evidence type="ECO:0000256" key="4">
    <source>
        <dbReference type="ARBA" id="ARBA00022741"/>
    </source>
</evidence>
<dbReference type="InterPro" id="IPR008269">
    <property type="entry name" value="Lon_proteolytic"/>
</dbReference>
<dbReference type="FunFam" id="1.20.5.5270:FF:000002">
    <property type="entry name" value="Lon protease homolog"/>
    <property type="match status" value="1"/>
</dbReference>
<evidence type="ECO:0000256" key="6">
    <source>
        <dbReference type="ARBA" id="ARBA00022825"/>
    </source>
</evidence>
<dbReference type="GO" id="GO:0006515">
    <property type="term" value="P:protein quality control for misfolded or incompletely synthesized proteins"/>
    <property type="evidence" value="ECO:0007669"/>
    <property type="project" value="UniProtKB-UniRule"/>
</dbReference>
<dbReference type="InterPro" id="IPR027417">
    <property type="entry name" value="P-loop_NTPase"/>
</dbReference>
<proteinExistence type="evidence at transcript level"/>
<dbReference type="PROSITE" id="PS51787">
    <property type="entry name" value="LON_N"/>
    <property type="match status" value="1"/>
</dbReference>
<keyword evidence="3 10" id="KW-0645">Protease</keyword>
<dbReference type="SUPFAM" id="SSF88697">
    <property type="entry name" value="PUA domain-like"/>
    <property type="match status" value="1"/>
</dbReference>
<dbReference type="PRINTS" id="PR00830">
    <property type="entry name" value="ENDOLAPTASE"/>
</dbReference>
<protein>
    <recommendedName>
        <fullName evidence="10 11">Lon protease</fullName>
        <ecNumber evidence="10 11">3.4.21.53</ecNumber>
    </recommendedName>
    <alternativeName>
        <fullName evidence="10">ATP-dependent protease La</fullName>
    </alternativeName>
</protein>
<feature type="domain" description="Lon N-terminal" evidence="17">
    <location>
        <begin position="27"/>
        <end position="220"/>
    </location>
</feature>
<dbReference type="Gene3D" id="1.20.5.5270">
    <property type="match status" value="1"/>
</dbReference>
<dbReference type="PATRIC" id="fig|1675527.3.peg.1534"/>
<keyword evidence="8 10" id="KW-0346">Stress response</keyword>
<evidence type="ECO:0000313" key="19">
    <source>
        <dbReference type="Proteomes" id="UP000037178"/>
    </source>
</evidence>
<dbReference type="GO" id="GO:0004252">
    <property type="term" value="F:serine-type endopeptidase activity"/>
    <property type="evidence" value="ECO:0007669"/>
    <property type="project" value="UniProtKB-UniRule"/>
</dbReference>
<dbReference type="InterPro" id="IPR046336">
    <property type="entry name" value="Lon_prtase_N_sf"/>
</dbReference>
<evidence type="ECO:0000256" key="15">
    <source>
        <dbReference type="RuleBase" id="RU000591"/>
    </source>
</evidence>
<dbReference type="InterPro" id="IPR054594">
    <property type="entry name" value="Lon_lid"/>
</dbReference>
<evidence type="ECO:0000256" key="5">
    <source>
        <dbReference type="ARBA" id="ARBA00022801"/>
    </source>
</evidence>
<dbReference type="Pfam" id="PF00004">
    <property type="entry name" value="AAA"/>
    <property type="match status" value="1"/>
</dbReference>
<dbReference type="Pfam" id="PF22667">
    <property type="entry name" value="Lon_lid"/>
    <property type="match status" value="1"/>
</dbReference>
<keyword evidence="7 10" id="KW-0067">ATP-binding</keyword>
<evidence type="ECO:0000259" key="16">
    <source>
        <dbReference type="PROSITE" id="PS51786"/>
    </source>
</evidence>
<dbReference type="InterPro" id="IPR003111">
    <property type="entry name" value="Lon_prtase_N"/>
</dbReference>
<evidence type="ECO:0000256" key="2">
    <source>
        <dbReference type="ARBA" id="ARBA00022490"/>
    </source>
</evidence>
<dbReference type="PROSITE" id="PS01046">
    <property type="entry name" value="LON_SER"/>
    <property type="match status" value="1"/>
</dbReference>
<comment type="function">
    <text evidence="10">ATP-dependent serine protease that mediates the selective degradation of mutant and abnormal proteins as well as certain short-lived regulatory proteins. Required for cellular homeostasis and for survival from DNA damage and developmental changes induced by stress. Degrades polypeptides processively to yield small peptide fragments that are 5 to 10 amino acids long. Binds to DNA in a double-stranded, site-specific manner.</text>
</comment>
<comment type="subcellular location">
    <subcellularLocation>
        <location evidence="1 10 11">Cytoplasm</location>
    </subcellularLocation>
</comment>
<evidence type="ECO:0000256" key="8">
    <source>
        <dbReference type="ARBA" id="ARBA00023016"/>
    </source>
</evidence>
<evidence type="ECO:0000256" key="3">
    <source>
        <dbReference type="ARBA" id="ARBA00022670"/>
    </source>
</evidence>
<dbReference type="FunFam" id="3.30.230.10:FF:000010">
    <property type="entry name" value="Lon protease"/>
    <property type="match status" value="1"/>
</dbReference>
<feature type="domain" description="Lon proteolytic" evidence="16">
    <location>
        <begin position="607"/>
        <end position="788"/>
    </location>
</feature>
<feature type="binding site" evidence="10 13">
    <location>
        <begin position="372"/>
        <end position="379"/>
    </location>
    <ligand>
        <name>ATP</name>
        <dbReference type="ChEBI" id="CHEBI:30616"/>
    </ligand>
</feature>
<dbReference type="InterPro" id="IPR027543">
    <property type="entry name" value="Lon_bac"/>
</dbReference>
<keyword evidence="4 10" id="KW-0547">Nucleotide-binding</keyword>
<dbReference type="SMART" id="SM00382">
    <property type="entry name" value="AAA"/>
    <property type="match status" value="1"/>
</dbReference>
<comment type="caution">
    <text evidence="18">The sequence shown here is derived from an EMBL/GenBank/DDBJ whole genome shotgun (WGS) entry which is preliminary data.</text>
</comment>
<dbReference type="NCBIfam" id="TIGR00763">
    <property type="entry name" value="lon"/>
    <property type="match status" value="1"/>
</dbReference>
<evidence type="ECO:0000313" key="18">
    <source>
        <dbReference type="EMBL" id="KMW56494.1"/>
    </source>
</evidence>
<dbReference type="Gene3D" id="3.30.230.10">
    <property type="match status" value="1"/>
</dbReference>
<dbReference type="InterPro" id="IPR004815">
    <property type="entry name" value="Lon_bac/euk-typ"/>
</dbReference>
<evidence type="ECO:0000259" key="17">
    <source>
        <dbReference type="PROSITE" id="PS51787"/>
    </source>
</evidence>
<evidence type="ECO:0000256" key="1">
    <source>
        <dbReference type="ARBA" id="ARBA00004496"/>
    </source>
</evidence>
<accession>A0A0J9E3S2</accession>
<dbReference type="Gene3D" id="1.20.58.1480">
    <property type="match status" value="1"/>
</dbReference>
<dbReference type="Proteomes" id="UP000037178">
    <property type="component" value="Unassembled WGS sequence"/>
</dbReference>
<evidence type="ECO:0000256" key="14">
    <source>
        <dbReference type="PROSITE-ProRule" id="PRU01122"/>
    </source>
</evidence>
<dbReference type="HAMAP" id="MF_01973">
    <property type="entry name" value="lon_bact"/>
    <property type="match status" value="1"/>
</dbReference>
<dbReference type="GO" id="GO:0034605">
    <property type="term" value="P:cellular response to heat"/>
    <property type="evidence" value="ECO:0007669"/>
    <property type="project" value="UniProtKB-UniRule"/>
</dbReference>
<dbReference type="SUPFAM" id="SSF52540">
    <property type="entry name" value="P-loop containing nucleoside triphosphate hydrolases"/>
    <property type="match status" value="1"/>
</dbReference>
<dbReference type="FunFam" id="3.40.50.300:FF:000021">
    <property type="entry name" value="Lon protease homolog"/>
    <property type="match status" value="1"/>
</dbReference>
<dbReference type="NCBIfam" id="NF008053">
    <property type="entry name" value="PRK10787.1"/>
    <property type="match status" value="1"/>
</dbReference>
<evidence type="ECO:0000256" key="10">
    <source>
        <dbReference type="HAMAP-Rule" id="MF_01973"/>
    </source>
</evidence>
<organism evidence="18 19">
    <name type="scientific">Candidatus Rhodobacter oscarellae</name>
    <dbReference type="NCBI Taxonomy" id="1675527"/>
    <lineage>
        <taxon>Bacteria</taxon>
        <taxon>Pseudomonadati</taxon>
        <taxon>Pseudomonadota</taxon>
        <taxon>Alphaproteobacteria</taxon>
        <taxon>Rhodobacterales</taxon>
        <taxon>Rhodobacter group</taxon>
        <taxon>Rhodobacter</taxon>
    </lineage>
</organism>
<comment type="catalytic activity">
    <reaction evidence="9 10 11 14">
        <text>Hydrolysis of proteins in presence of ATP.</text>
        <dbReference type="EC" id="3.4.21.53"/>
    </reaction>
</comment>
<dbReference type="EMBL" id="LFTY01000002">
    <property type="protein sequence ID" value="KMW56494.1"/>
    <property type="molecule type" value="Genomic_DNA"/>
</dbReference>
<evidence type="ECO:0000256" key="11">
    <source>
        <dbReference type="PIRNR" id="PIRNR001174"/>
    </source>
</evidence>
<evidence type="ECO:0000256" key="9">
    <source>
        <dbReference type="ARBA" id="ARBA00050665"/>
    </source>
</evidence>
<dbReference type="InterPro" id="IPR014721">
    <property type="entry name" value="Ribsml_uS5_D2-typ_fold_subgr"/>
</dbReference>
<dbReference type="GO" id="GO:0043565">
    <property type="term" value="F:sequence-specific DNA binding"/>
    <property type="evidence" value="ECO:0007669"/>
    <property type="project" value="UniProtKB-UniRule"/>
</dbReference>
<reference evidence="18 19" key="1">
    <citation type="submission" date="2015-06" db="EMBL/GenBank/DDBJ databases">
        <title>Draft genome sequence of an Alphaproteobacteria species associated to the Mediterranean sponge Oscarella lobularis.</title>
        <authorList>
            <person name="Jourda C."/>
            <person name="Santini S."/>
            <person name="Claverie J.-M."/>
        </authorList>
    </citation>
    <scope>NUCLEOTIDE SEQUENCE [LARGE SCALE GENOMIC DNA]</scope>
    <source>
        <strain evidence="18">IGS</strain>
    </source>
</reference>
<dbReference type="CDD" id="cd19500">
    <property type="entry name" value="RecA-like_Lon"/>
    <property type="match status" value="1"/>
</dbReference>
<dbReference type="InterPro" id="IPR027065">
    <property type="entry name" value="Lon_Prtase"/>
</dbReference>
<dbReference type="InterPro" id="IPR020568">
    <property type="entry name" value="Ribosomal_Su5_D2-typ_SF"/>
</dbReference>
<keyword evidence="5 10" id="KW-0378">Hydrolase</keyword>
<dbReference type="GO" id="GO:0016887">
    <property type="term" value="F:ATP hydrolysis activity"/>
    <property type="evidence" value="ECO:0007669"/>
    <property type="project" value="UniProtKB-UniRule"/>
</dbReference>
<dbReference type="PIRSF" id="PIRSF001174">
    <property type="entry name" value="Lon_proteas"/>
    <property type="match status" value="1"/>
</dbReference>
<dbReference type="Gene3D" id="2.30.130.40">
    <property type="entry name" value="LON domain-like"/>
    <property type="match status" value="1"/>
</dbReference>
<feature type="active site" evidence="10 12">
    <location>
        <position position="737"/>
    </location>
</feature>
<evidence type="ECO:0000256" key="7">
    <source>
        <dbReference type="ARBA" id="ARBA00022840"/>
    </source>
</evidence>
<keyword evidence="6 10" id="KW-0720">Serine protease</keyword>
<dbReference type="PROSITE" id="PS51786">
    <property type="entry name" value="LON_PROTEOLYTIC"/>
    <property type="match status" value="1"/>
</dbReference>
<dbReference type="PANTHER" id="PTHR10046">
    <property type="entry name" value="ATP DEPENDENT LON PROTEASE FAMILY MEMBER"/>
    <property type="match status" value="1"/>
</dbReference>
<dbReference type="InterPro" id="IPR003959">
    <property type="entry name" value="ATPase_AAA_core"/>
</dbReference>
<feature type="active site" evidence="10 12">
    <location>
        <position position="694"/>
    </location>
</feature>
<comment type="induction">
    <text evidence="10">By heat shock.</text>
</comment>
<dbReference type="EC" id="3.4.21.53" evidence="10 11"/>
<dbReference type="InterPro" id="IPR015947">
    <property type="entry name" value="PUA-like_sf"/>
</dbReference>
<dbReference type="Pfam" id="PF05362">
    <property type="entry name" value="Lon_C"/>
    <property type="match status" value="1"/>
</dbReference>
<dbReference type="GO" id="GO:0004176">
    <property type="term" value="F:ATP-dependent peptidase activity"/>
    <property type="evidence" value="ECO:0007669"/>
    <property type="project" value="UniProtKB-UniRule"/>
</dbReference>
<keyword evidence="19" id="KW-1185">Reference proteome</keyword>
<keyword evidence="2 10" id="KW-0963">Cytoplasm</keyword>
<dbReference type="SMART" id="SM00464">
    <property type="entry name" value="LON"/>
    <property type="match status" value="1"/>
</dbReference>
<name>A0A0J9E3S2_9RHOB</name>
<comment type="subunit">
    <text evidence="10 11">Homohexamer. Organized in a ring with a central cavity.</text>
</comment>
<dbReference type="Pfam" id="PF02190">
    <property type="entry name" value="LON_substr_bdg"/>
    <property type="match status" value="1"/>
</dbReference>
<dbReference type="InterPro" id="IPR003593">
    <property type="entry name" value="AAA+_ATPase"/>
</dbReference>
<dbReference type="Gene3D" id="3.40.50.300">
    <property type="entry name" value="P-loop containing nucleotide triphosphate hydrolases"/>
    <property type="match status" value="1"/>
</dbReference>
<dbReference type="SUPFAM" id="SSF54211">
    <property type="entry name" value="Ribosomal protein S5 domain 2-like"/>
    <property type="match status" value="1"/>
</dbReference>
<dbReference type="InterPro" id="IPR008268">
    <property type="entry name" value="Peptidase_S16_AS"/>
</dbReference>
<dbReference type="GO" id="GO:0005524">
    <property type="term" value="F:ATP binding"/>
    <property type="evidence" value="ECO:0007669"/>
    <property type="project" value="UniProtKB-UniRule"/>
</dbReference>
<dbReference type="STRING" id="1675527.AIOL_001448"/>
<comment type="similarity">
    <text evidence="10 11 14 15">Belongs to the peptidase S16 family.</text>
</comment>
<evidence type="ECO:0000256" key="13">
    <source>
        <dbReference type="PIRSR" id="PIRSR001174-2"/>
    </source>
</evidence>
<dbReference type="AlphaFoldDB" id="A0A0J9E3S2"/>
<evidence type="ECO:0000256" key="12">
    <source>
        <dbReference type="PIRSR" id="PIRSR001174-1"/>
    </source>
</evidence>
<gene>
    <name evidence="10" type="primary">lon</name>
    <name evidence="18" type="ORF">AIOL_001448</name>
</gene>
<sequence>MLPIARGRGLLANIKENKMQEHLSQSYPVLPLRDIVVFPHMIVPLFVGREKSVRALEEVMADDKQILLSSQIDPGVDEPTTDGIFETGVLANVLQLLKLPDGTVKVLVEGRSRVKINKFLDNDNFFEATAELLAEELGDEATVTALVKSVSEDFERYAKVKKNIPEEALGAVAETTEPEKLADLVAGHLGVEVQQKQELLETLSVSERLEKIFGLMQGEMSVLQVEKKIKTRVKSQMERTQREYYLNEQMKAIQKELGDGEDGSNEIAELEEKIEGVDLSKEAREKAEGELKKLRNMSPMSAEATVVRNYLDWMLSIPWGTKSRVKKDLNRAQKVLDDDHYGLEKVKERIVEYLAVQQRSKKLKGPIMCLVGPPGVGKTSLGKSVAKATGREFIRISLGGVRDESEIRGHRRTYIGSMPGKIIQALKKAKTTNPLILLDEIDKMGQDFRGDPASAMLEVLDPEQNGTFTDHYLEVEYDLSNVMFLTTANSYNMPGPLLDRMEIIPLAGYTEDEKSEIARQHLLAKQVKNHGLRKGEFDLTDDALQGIIRYYTREAGVRNLEREIAKLARKAVTKLIKKEADTVQVTADNLEDFLGVKKFRYGLAEQEDQVGVVTGLAWTSVGGDLLSIEALRLPGKGRMKTTGKLGDVMKESIDAASSYVRSIAPEIGVKPPRFDRWDIHVHVPEGATPKDGPSAGIAMVTSIVSVLTGIPVRKDIAMTGEVTLRGHVLPIGGLKEKLLAALRGGITKVLIPQENEKDLAEIPDNVKDGLEIVPVESVSEVLKHALTAVPEAVEWDEIAEEEAAAARAAMATDGGAGATAH</sequence>
<dbReference type="GO" id="GO:0005737">
    <property type="term" value="C:cytoplasm"/>
    <property type="evidence" value="ECO:0007669"/>
    <property type="project" value="UniProtKB-SubCell"/>
</dbReference>
<dbReference type="Gene3D" id="1.10.8.60">
    <property type="match status" value="1"/>
</dbReference>